<feature type="domain" description="Peptidase S8/S53" evidence="9">
    <location>
        <begin position="291"/>
        <end position="409"/>
    </location>
</feature>
<dbReference type="GeneID" id="20820821"/>
<proteinExistence type="inferred from homology"/>
<keyword evidence="4 7" id="KW-0720">Serine protease</keyword>
<dbReference type="PROSITE" id="PS00138">
    <property type="entry name" value="SUBTILASE_SER"/>
    <property type="match status" value="1"/>
</dbReference>
<sequence length="507" mass="53154">MVKFAVIAAVGAFATAKISPSIHRHLEANHDVDVVVEFRDGNQPALRAANLETATIQTRGARIAHVRSLLESNMETSQRAAVELLSSQPEAFTTRVESFYINGNMHVYGANRIVLDELAKLDNVAHIRLPVVVDLPVINDEDDNVVGLPVLDLLSNSTSVQAANEWGVNLISAPTVWAGGNRGEGVVVGILDTGAIHTHNDLKTNWRSTYGWFDPTDKSPTPIDTNGHGTHVAGSSVGQNGIGVAPGATWIACRGCTTSTCPEAALTACAQFLLCPTDVTGQNPKCELAPDNVIGVGAVGVDDKLASFSSRGPTKDGRVKPDVSAPGNQVRSAWRTGNNAYKTISGTSMASPHVTGAVALYLSANKAATYDDVYKAFTTTVDTKTLTPDNKNCGGVKDATYPNNNYGFGRINIARAVGANVSPTPTIPVTTNAPTTPTTPITTKATPAPTTGVPTTTQATPVTTSAAGSCNGCKSCYSTSIGYCFPPGYTKAQCATFVDYKTIWCGV</sequence>
<dbReference type="InterPro" id="IPR000209">
    <property type="entry name" value="Peptidase_S8/S53_dom"/>
</dbReference>
<dbReference type="AlphaFoldDB" id="W4F9T6"/>
<dbReference type="EC" id="3.4.21.62" evidence="6"/>
<dbReference type="Gene3D" id="3.40.50.200">
    <property type="entry name" value="Peptidase S8/S53 domain"/>
    <property type="match status" value="2"/>
</dbReference>
<dbReference type="InterPro" id="IPR036852">
    <property type="entry name" value="Peptidase_S8/S53_dom_sf"/>
</dbReference>
<feature type="domain" description="Peptidase S8/S53" evidence="9">
    <location>
        <begin position="183"/>
        <end position="261"/>
    </location>
</feature>
<dbReference type="PROSITE" id="PS51892">
    <property type="entry name" value="SUBTILASE"/>
    <property type="match status" value="1"/>
</dbReference>
<dbReference type="SUPFAM" id="SSF52743">
    <property type="entry name" value="Subtilisin-like"/>
    <property type="match status" value="1"/>
</dbReference>
<evidence type="ECO:0000256" key="4">
    <source>
        <dbReference type="ARBA" id="ARBA00022825"/>
    </source>
</evidence>
<dbReference type="STRING" id="112090.W4F9T6"/>
<evidence type="ECO:0000256" key="2">
    <source>
        <dbReference type="ARBA" id="ARBA00022670"/>
    </source>
</evidence>
<keyword evidence="3 7" id="KW-0378">Hydrolase</keyword>
<evidence type="ECO:0000256" key="8">
    <source>
        <dbReference type="SAM" id="MobiDB-lite"/>
    </source>
</evidence>
<feature type="active site" description="Charge relay system" evidence="7">
    <location>
        <position position="228"/>
    </location>
</feature>
<comment type="similarity">
    <text evidence="1 7">Belongs to the peptidase S8 family.</text>
</comment>
<feature type="active site" description="Charge relay system" evidence="7">
    <location>
        <position position="192"/>
    </location>
</feature>
<dbReference type="Pfam" id="PF00082">
    <property type="entry name" value="Peptidase_S8"/>
    <property type="match status" value="2"/>
</dbReference>
<dbReference type="PANTHER" id="PTHR43806">
    <property type="entry name" value="PEPTIDASE S8"/>
    <property type="match status" value="1"/>
</dbReference>
<dbReference type="EMBL" id="KI913344">
    <property type="protein sequence ID" value="ETV64260.1"/>
    <property type="molecule type" value="Genomic_DNA"/>
</dbReference>
<accession>W4F9T6</accession>
<dbReference type="GO" id="GO:0006508">
    <property type="term" value="P:proteolysis"/>
    <property type="evidence" value="ECO:0007669"/>
    <property type="project" value="UniProtKB-KW"/>
</dbReference>
<organism evidence="10">
    <name type="scientific">Aphanomyces astaci</name>
    <name type="common">Crayfish plague agent</name>
    <dbReference type="NCBI Taxonomy" id="112090"/>
    <lineage>
        <taxon>Eukaryota</taxon>
        <taxon>Sar</taxon>
        <taxon>Stramenopiles</taxon>
        <taxon>Oomycota</taxon>
        <taxon>Saprolegniomycetes</taxon>
        <taxon>Saprolegniales</taxon>
        <taxon>Verrucalvaceae</taxon>
        <taxon>Aphanomyces</taxon>
    </lineage>
</organism>
<feature type="active site" description="Charge relay system" evidence="7">
    <location>
        <position position="348"/>
    </location>
</feature>
<evidence type="ECO:0000256" key="6">
    <source>
        <dbReference type="ARBA" id="ARBA00023619"/>
    </source>
</evidence>
<dbReference type="VEuPathDB" id="FungiDB:H257_18825"/>
<evidence type="ECO:0000313" key="10">
    <source>
        <dbReference type="EMBL" id="ETV64260.1"/>
    </source>
</evidence>
<dbReference type="InterPro" id="IPR050131">
    <property type="entry name" value="Peptidase_S8_subtilisin-like"/>
</dbReference>
<evidence type="ECO:0000256" key="5">
    <source>
        <dbReference type="ARBA" id="ARBA00023529"/>
    </source>
</evidence>
<feature type="region of interest" description="Disordered" evidence="8">
    <location>
        <begin position="425"/>
        <end position="457"/>
    </location>
</feature>
<gene>
    <name evidence="10" type="ORF">H257_18825</name>
</gene>
<evidence type="ECO:0000256" key="1">
    <source>
        <dbReference type="ARBA" id="ARBA00011073"/>
    </source>
</evidence>
<name>W4F9T6_APHAT</name>
<feature type="region of interest" description="Disordered" evidence="8">
    <location>
        <begin position="307"/>
        <end position="330"/>
    </location>
</feature>
<dbReference type="RefSeq" id="XP_009846253.1">
    <property type="nucleotide sequence ID" value="XM_009847951.1"/>
</dbReference>
<comment type="catalytic activity">
    <reaction evidence="5">
        <text>Hydrolysis of proteins with broad specificity for peptide bonds, and a preference for a large uncharged residue in P1. Hydrolyzes peptide amides.</text>
        <dbReference type="EC" id="3.4.21.62"/>
    </reaction>
</comment>
<evidence type="ECO:0000259" key="9">
    <source>
        <dbReference type="Pfam" id="PF00082"/>
    </source>
</evidence>
<keyword evidence="2 7" id="KW-0645">Protease</keyword>
<dbReference type="PRINTS" id="PR00723">
    <property type="entry name" value="SUBTILISIN"/>
</dbReference>
<dbReference type="PANTHER" id="PTHR43806:SF67">
    <property type="entry name" value="EGF-LIKE DOMAIN-CONTAINING PROTEIN"/>
    <property type="match status" value="1"/>
</dbReference>
<dbReference type="InterPro" id="IPR015500">
    <property type="entry name" value="Peptidase_S8_subtilisin-rel"/>
</dbReference>
<evidence type="ECO:0000256" key="7">
    <source>
        <dbReference type="PROSITE-ProRule" id="PRU01240"/>
    </source>
</evidence>
<evidence type="ECO:0000256" key="3">
    <source>
        <dbReference type="ARBA" id="ARBA00022801"/>
    </source>
</evidence>
<reference evidence="10" key="1">
    <citation type="submission" date="2013-12" db="EMBL/GenBank/DDBJ databases">
        <title>The Genome Sequence of Aphanomyces astaci APO3.</title>
        <authorList>
            <consortium name="The Broad Institute Genomics Platform"/>
            <person name="Russ C."/>
            <person name="Tyler B."/>
            <person name="van West P."/>
            <person name="Dieguez-Uribeondo J."/>
            <person name="Young S.K."/>
            <person name="Zeng Q."/>
            <person name="Gargeya S."/>
            <person name="Fitzgerald M."/>
            <person name="Abouelleil A."/>
            <person name="Alvarado L."/>
            <person name="Chapman S.B."/>
            <person name="Gainer-Dewar J."/>
            <person name="Goldberg J."/>
            <person name="Griggs A."/>
            <person name="Gujja S."/>
            <person name="Hansen M."/>
            <person name="Howarth C."/>
            <person name="Imamovic A."/>
            <person name="Ireland A."/>
            <person name="Larimer J."/>
            <person name="McCowan C."/>
            <person name="Murphy C."/>
            <person name="Pearson M."/>
            <person name="Poon T.W."/>
            <person name="Priest M."/>
            <person name="Roberts A."/>
            <person name="Saif S."/>
            <person name="Shea T."/>
            <person name="Sykes S."/>
            <person name="Wortman J."/>
            <person name="Nusbaum C."/>
            <person name="Birren B."/>
        </authorList>
    </citation>
    <scope>NUCLEOTIDE SEQUENCE [LARGE SCALE GENOMIC DNA]</scope>
    <source>
        <strain evidence="10">APO3</strain>
    </source>
</reference>
<dbReference type="OrthoDB" id="74291at2759"/>
<protein>
    <recommendedName>
        <fullName evidence="6">subtilisin</fullName>
        <ecNumber evidence="6">3.4.21.62</ecNumber>
    </recommendedName>
</protein>
<dbReference type="InterPro" id="IPR023828">
    <property type="entry name" value="Peptidase_S8_Ser-AS"/>
</dbReference>
<dbReference type="GO" id="GO:0004252">
    <property type="term" value="F:serine-type endopeptidase activity"/>
    <property type="evidence" value="ECO:0007669"/>
    <property type="project" value="UniProtKB-UniRule"/>
</dbReference>